<reference evidence="1" key="1">
    <citation type="journal article" date="2013" name="Nature">
        <title>Draft genome of the wheat A-genome progenitor Triticum urartu.</title>
        <authorList>
            <person name="Ling H.Q."/>
            <person name="Zhao S."/>
            <person name="Liu D."/>
            <person name="Wang J."/>
            <person name="Sun H."/>
            <person name="Zhang C."/>
            <person name="Fan H."/>
            <person name="Li D."/>
            <person name="Dong L."/>
            <person name="Tao Y."/>
            <person name="Gao C."/>
            <person name="Wu H."/>
            <person name="Li Y."/>
            <person name="Cui Y."/>
            <person name="Guo X."/>
            <person name="Zheng S."/>
            <person name="Wang B."/>
            <person name="Yu K."/>
            <person name="Liang Q."/>
            <person name="Yang W."/>
            <person name="Lou X."/>
            <person name="Chen J."/>
            <person name="Feng M."/>
            <person name="Jian J."/>
            <person name="Zhang X."/>
            <person name="Luo G."/>
            <person name="Jiang Y."/>
            <person name="Liu J."/>
            <person name="Wang Z."/>
            <person name="Sha Y."/>
            <person name="Zhang B."/>
            <person name="Wu H."/>
            <person name="Tang D."/>
            <person name="Shen Q."/>
            <person name="Xue P."/>
            <person name="Zou S."/>
            <person name="Wang X."/>
            <person name="Liu X."/>
            <person name="Wang F."/>
            <person name="Yang Y."/>
            <person name="An X."/>
            <person name="Dong Z."/>
            <person name="Zhang K."/>
            <person name="Zhang X."/>
            <person name="Luo M.C."/>
            <person name="Dvorak J."/>
            <person name="Tong Y."/>
            <person name="Wang J."/>
            <person name="Yang H."/>
            <person name="Li Z."/>
            <person name="Wang D."/>
            <person name="Zhang A."/>
            <person name="Wang J."/>
        </authorList>
    </citation>
    <scope>NUCLEOTIDE SEQUENCE</scope>
</reference>
<name>M8ACY2_TRIUA</name>
<dbReference type="AlphaFoldDB" id="M8ACY2"/>
<organism evidence="1">
    <name type="scientific">Triticum urartu</name>
    <name type="common">Red wild einkorn</name>
    <name type="synonym">Crithodium urartu</name>
    <dbReference type="NCBI Taxonomy" id="4572"/>
    <lineage>
        <taxon>Eukaryota</taxon>
        <taxon>Viridiplantae</taxon>
        <taxon>Streptophyta</taxon>
        <taxon>Embryophyta</taxon>
        <taxon>Tracheophyta</taxon>
        <taxon>Spermatophyta</taxon>
        <taxon>Magnoliopsida</taxon>
        <taxon>Liliopsida</taxon>
        <taxon>Poales</taxon>
        <taxon>Poaceae</taxon>
        <taxon>BOP clade</taxon>
        <taxon>Pooideae</taxon>
        <taxon>Triticodae</taxon>
        <taxon>Triticeae</taxon>
        <taxon>Triticinae</taxon>
        <taxon>Triticum</taxon>
    </lineage>
</organism>
<gene>
    <name evidence="1" type="ORF">TRIUR3_31005</name>
</gene>
<sequence>MAAGAGRGVAIDDAGWWDCPLCFVRRHDNFQRHIRSHQYEVNKANERRQRQVFSKGKTVTHDAIGCYLLKTRKTPLSFVYRRF</sequence>
<accession>M8ACY2</accession>
<evidence type="ECO:0000313" key="1">
    <source>
        <dbReference type="EMBL" id="EMS58424.1"/>
    </source>
</evidence>
<proteinExistence type="predicted"/>
<dbReference type="EMBL" id="KD132915">
    <property type="protein sequence ID" value="EMS58424.1"/>
    <property type="molecule type" value="Genomic_DNA"/>
</dbReference>
<protein>
    <submittedName>
        <fullName evidence="1">Uncharacterized protein</fullName>
    </submittedName>
</protein>